<organism evidence="1 2">
    <name type="scientific">Penicillium cf. viridicatum</name>
    <dbReference type="NCBI Taxonomy" id="2972119"/>
    <lineage>
        <taxon>Eukaryota</taxon>
        <taxon>Fungi</taxon>
        <taxon>Dikarya</taxon>
        <taxon>Ascomycota</taxon>
        <taxon>Pezizomycotina</taxon>
        <taxon>Eurotiomycetes</taxon>
        <taxon>Eurotiomycetidae</taxon>
        <taxon>Eurotiales</taxon>
        <taxon>Aspergillaceae</taxon>
        <taxon>Penicillium</taxon>
    </lineage>
</organism>
<dbReference type="Proteomes" id="UP001150942">
    <property type="component" value="Unassembled WGS sequence"/>
</dbReference>
<proteinExistence type="predicted"/>
<dbReference type="AlphaFoldDB" id="A0A9W9N645"/>
<protein>
    <submittedName>
        <fullName evidence="1">Uncharacterized protein</fullName>
    </submittedName>
</protein>
<reference evidence="1" key="2">
    <citation type="journal article" date="2023" name="IMA Fungus">
        <title>Comparative genomic study of the Penicillium genus elucidates a diverse pangenome and 15 lateral gene transfer events.</title>
        <authorList>
            <person name="Petersen C."/>
            <person name="Sorensen T."/>
            <person name="Nielsen M.R."/>
            <person name="Sondergaard T.E."/>
            <person name="Sorensen J.L."/>
            <person name="Fitzpatrick D.A."/>
            <person name="Frisvad J.C."/>
            <person name="Nielsen K.L."/>
        </authorList>
    </citation>
    <scope>NUCLEOTIDE SEQUENCE</scope>
    <source>
        <strain evidence="1">IBT 20477</strain>
    </source>
</reference>
<comment type="caution">
    <text evidence="1">The sequence shown here is derived from an EMBL/GenBank/DDBJ whole genome shotgun (WGS) entry which is preliminary data.</text>
</comment>
<sequence>MLNELNEQLTNKSHWAIWIQVHIVTFGLETVVSGPERLLQNGLSPSGMGKPHTTVGQASGSVPAEAVLSTAAVPLNLIDNDMVSSVVPRTTLDRVNSALQAESGN</sequence>
<evidence type="ECO:0000313" key="1">
    <source>
        <dbReference type="EMBL" id="KAJ5213877.1"/>
    </source>
</evidence>
<accession>A0A9W9N645</accession>
<gene>
    <name evidence="1" type="ORF">N7449_001046</name>
</gene>
<reference evidence="1" key="1">
    <citation type="submission" date="2022-11" db="EMBL/GenBank/DDBJ databases">
        <authorList>
            <person name="Petersen C."/>
        </authorList>
    </citation>
    <scope>NUCLEOTIDE SEQUENCE</scope>
    <source>
        <strain evidence="1">IBT 20477</strain>
    </source>
</reference>
<keyword evidence="2" id="KW-1185">Reference proteome</keyword>
<evidence type="ECO:0000313" key="2">
    <source>
        <dbReference type="Proteomes" id="UP001150942"/>
    </source>
</evidence>
<dbReference type="EMBL" id="JAPQKQ010000001">
    <property type="protein sequence ID" value="KAJ5213877.1"/>
    <property type="molecule type" value="Genomic_DNA"/>
</dbReference>
<name>A0A9W9N645_9EURO</name>